<dbReference type="RefSeq" id="XP_029219648.1">
    <property type="nucleotide sequence ID" value="XM_029363725.1"/>
</dbReference>
<proteinExistence type="predicted"/>
<sequence>MGCCKSKEKAVEENYAFYKHPPHIMFLGPPGVGKSTLFFRTVMPGWADITQGMEPTKAFYHEVVVRGGWTLNLWDLSGNPALQRSWAGLYRYVKMWAAVYVVSLTDTNPERIARNRADLRALLSDDCLCDSAVVVIMNTFGMAIESVPIPPNEMASRLGLLEAEDTTSAERLSWFVVNAKEGEKDTQWQEALKFLLARFACMLAAHTEGAAAPKAKKGAKKQKAKA</sequence>
<name>A0A2A9MCN0_BESBE</name>
<feature type="binding site" evidence="3">
    <location>
        <begin position="28"/>
        <end position="35"/>
    </location>
    <ligand>
        <name>GTP</name>
        <dbReference type="ChEBI" id="CHEBI:37565"/>
    </ligand>
</feature>
<feature type="binding site" evidence="3">
    <location>
        <position position="78"/>
    </location>
    <ligand>
        <name>GTP</name>
        <dbReference type="ChEBI" id="CHEBI:37565"/>
    </ligand>
</feature>
<accession>A0A2A9MCN0</accession>
<dbReference type="STRING" id="94643.A0A2A9MCN0"/>
<gene>
    <name evidence="5" type="ORF">BESB_052900</name>
</gene>
<feature type="binding site" evidence="4">
    <location>
        <position position="56"/>
    </location>
    <ligand>
        <name>Mg(2+)</name>
        <dbReference type="ChEBI" id="CHEBI:18420"/>
    </ligand>
</feature>
<dbReference type="Pfam" id="PF00025">
    <property type="entry name" value="Arf"/>
    <property type="match status" value="1"/>
</dbReference>
<dbReference type="SUPFAM" id="SSF52540">
    <property type="entry name" value="P-loop containing nucleoside triphosphate hydrolases"/>
    <property type="match status" value="1"/>
</dbReference>
<evidence type="ECO:0000313" key="6">
    <source>
        <dbReference type="Proteomes" id="UP000224006"/>
    </source>
</evidence>
<keyword evidence="4" id="KW-0479">Metal-binding</keyword>
<protein>
    <submittedName>
        <fullName evidence="5">Putative ADP-ribosylation factor</fullName>
    </submittedName>
</protein>
<dbReference type="KEGG" id="bbes:BESB_052900"/>
<dbReference type="GO" id="GO:0005525">
    <property type="term" value="F:GTP binding"/>
    <property type="evidence" value="ECO:0007669"/>
    <property type="project" value="UniProtKB-KW"/>
</dbReference>
<keyword evidence="1 3" id="KW-0547">Nucleotide-binding</keyword>
<dbReference type="EMBL" id="NWUJ01000004">
    <property type="protein sequence ID" value="PFH35639.1"/>
    <property type="molecule type" value="Genomic_DNA"/>
</dbReference>
<organism evidence="5 6">
    <name type="scientific">Besnoitia besnoiti</name>
    <name type="common">Apicomplexan protozoan</name>
    <dbReference type="NCBI Taxonomy" id="94643"/>
    <lineage>
        <taxon>Eukaryota</taxon>
        <taxon>Sar</taxon>
        <taxon>Alveolata</taxon>
        <taxon>Apicomplexa</taxon>
        <taxon>Conoidasida</taxon>
        <taxon>Coccidia</taxon>
        <taxon>Eucoccidiorida</taxon>
        <taxon>Eimeriorina</taxon>
        <taxon>Sarcocystidae</taxon>
        <taxon>Besnoitia</taxon>
    </lineage>
</organism>
<comment type="caution">
    <text evidence="5">The sequence shown here is derived from an EMBL/GenBank/DDBJ whole genome shotgun (WGS) entry which is preliminary data.</text>
</comment>
<evidence type="ECO:0000256" key="4">
    <source>
        <dbReference type="PIRSR" id="PIRSR606689-2"/>
    </source>
</evidence>
<dbReference type="InterPro" id="IPR006689">
    <property type="entry name" value="Small_GTPase_ARF/SAR"/>
</dbReference>
<keyword evidence="4" id="KW-0460">Magnesium</keyword>
<dbReference type="GeneID" id="40310219"/>
<dbReference type="AlphaFoldDB" id="A0A2A9MCN0"/>
<dbReference type="VEuPathDB" id="ToxoDB:BESB_052900"/>
<evidence type="ECO:0000256" key="2">
    <source>
        <dbReference type="ARBA" id="ARBA00023134"/>
    </source>
</evidence>
<evidence type="ECO:0000256" key="1">
    <source>
        <dbReference type="ARBA" id="ARBA00022741"/>
    </source>
</evidence>
<dbReference type="Proteomes" id="UP000224006">
    <property type="component" value="Chromosome IV"/>
</dbReference>
<reference evidence="5 6" key="1">
    <citation type="submission" date="2017-09" db="EMBL/GenBank/DDBJ databases">
        <title>Genome sequencing of Besnoitia besnoiti strain Bb-Ger1.</title>
        <authorList>
            <person name="Schares G."/>
            <person name="Venepally P."/>
            <person name="Lorenzi H.A."/>
        </authorList>
    </citation>
    <scope>NUCLEOTIDE SEQUENCE [LARGE SCALE GENOMIC DNA]</scope>
    <source>
        <strain evidence="5 6">Bb-Ger1</strain>
    </source>
</reference>
<feature type="binding site" evidence="4">
    <location>
        <position position="35"/>
    </location>
    <ligand>
        <name>Mg(2+)</name>
        <dbReference type="ChEBI" id="CHEBI:18420"/>
    </ligand>
</feature>
<evidence type="ECO:0000256" key="3">
    <source>
        <dbReference type="PIRSR" id="PIRSR606689-1"/>
    </source>
</evidence>
<dbReference type="GO" id="GO:0003924">
    <property type="term" value="F:GTPase activity"/>
    <property type="evidence" value="ECO:0007669"/>
    <property type="project" value="InterPro"/>
</dbReference>
<dbReference type="Gene3D" id="3.40.50.300">
    <property type="entry name" value="P-loop containing nucleotide triphosphate hydrolases"/>
    <property type="match status" value="1"/>
</dbReference>
<keyword evidence="6" id="KW-1185">Reference proteome</keyword>
<dbReference type="InterPro" id="IPR027417">
    <property type="entry name" value="P-loop_NTPase"/>
</dbReference>
<dbReference type="GO" id="GO:0046872">
    <property type="term" value="F:metal ion binding"/>
    <property type="evidence" value="ECO:0007669"/>
    <property type="project" value="UniProtKB-KW"/>
</dbReference>
<dbReference type="OrthoDB" id="414781at2759"/>
<evidence type="ECO:0000313" key="5">
    <source>
        <dbReference type="EMBL" id="PFH35639.1"/>
    </source>
</evidence>
<keyword evidence="2 3" id="KW-0342">GTP-binding</keyword>